<dbReference type="Proteomes" id="UP001174839">
    <property type="component" value="Unassembled WGS sequence"/>
</dbReference>
<dbReference type="EMBL" id="JAUDUY010000003">
    <property type="protein sequence ID" value="MDM9631251.1"/>
    <property type="molecule type" value="Genomic_DNA"/>
</dbReference>
<gene>
    <name evidence="2" type="ORF">QU605_07210</name>
</gene>
<name>A0ABT7WEA4_9FLAO</name>
<evidence type="ECO:0000313" key="2">
    <source>
        <dbReference type="EMBL" id="MDM9631251.1"/>
    </source>
</evidence>
<keyword evidence="3" id="KW-1185">Reference proteome</keyword>
<accession>A0ABT7WEA4</accession>
<evidence type="ECO:0000256" key="1">
    <source>
        <dbReference type="SAM" id="SignalP"/>
    </source>
</evidence>
<sequence>MQRKILVFFIFLIMGQTLSLRAQNDTTNDLGVNELKLNAAYLLAGFAEISYERILGEDSALGLSLGFALDNSIDYRFNAIPYYRLYFGKKKAAGFFAEGNGAFFSERTSRSNTALGAGLGLAIGGKFMTKNQWIAELFLGVGRNFVNNDLLNDVYPRAGISIGKRF</sequence>
<comment type="caution">
    <text evidence="2">The sequence shown here is derived from an EMBL/GenBank/DDBJ whole genome shotgun (WGS) entry which is preliminary data.</text>
</comment>
<reference evidence="2" key="1">
    <citation type="submission" date="2023-06" db="EMBL/GenBank/DDBJ databases">
        <title>Robiginitalea aurantiacus sp. nov. and Algoriphagus sediminis sp. nov., isolated from coastal sediment.</title>
        <authorList>
            <person name="Zhou Z.Y."/>
            <person name="An J."/>
            <person name="Jia Y.W."/>
            <person name="Du Z.J."/>
        </authorList>
    </citation>
    <scope>NUCLEOTIDE SEQUENCE</scope>
    <source>
        <strain evidence="2">M39</strain>
    </source>
</reference>
<evidence type="ECO:0000313" key="3">
    <source>
        <dbReference type="Proteomes" id="UP001174839"/>
    </source>
</evidence>
<feature type="chain" id="PRO_5047492516" evidence="1">
    <location>
        <begin position="23"/>
        <end position="166"/>
    </location>
</feature>
<keyword evidence="1" id="KW-0732">Signal</keyword>
<dbReference type="RefSeq" id="WP_289724613.1">
    <property type="nucleotide sequence ID" value="NZ_JAUDUY010000003.1"/>
</dbReference>
<protein>
    <submittedName>
        <fullName evidence="2">DUF3575 domain-containing protein</fullName>
    </submittedName>
</protein>
<feature type="signal peptide" evidence="1">
    <location>
        <begin position="1"/>
        <end position="22"/>
    </location>
</feature>
<organism evidence="2 3">
    <name type="scientific">Robiginitalea aurantiaca</name>
    <dbReference type="NCBI Taxonomy" id="3056915"/>
    <lineage>
        <taxon>Bacteria</taxon>
        <taxon>Pseudomonadati</taxon>
        <taxon>Bacteroidota</taxon>
        <taxon>Flavobacteriia</taxon>
        <taxon>Flavobacteriales</taxon>
        <taxon>Flavobacteriaceae</taxon>
        <taxon>Robiginitalea</taxon>
    </lineage>
</organism>
<proteinExistence type="predicted"/>